<evidence type="ECO:0000313" key="2">
    <source>
        <dbReference type="Proteomes" id="UP000319848"/>
    </source>
</evidence>
<sequence length="115" mass="13461">MELRGIILYDIQLNGDLNGVYTNNLTPNAELFTETAHFLRDESFGDFINGLMLYEAFYFDFESGRVNAILEFRIVNGLITARWWREGEDRIEDNLLFTGEGYRMNHHQIVIAYTN</sequence>
<dbReference type="STRING" id="1341154.FCR2A7T_24560"/>
<evidence type="ECO:0000313" key="1">
    <source>
        <dbReference type="EMBL" id="TWI15294.1"/>
    </source>
</evidence>
<proteinExistence type="predicted"/>
<protein>
    <submittedName>
        <fullName evidence="1">Uncharacterized protein</fullName>
    </submittedName>
</protein>
<dbReference type="AlphaFoldDB" id="V6RYD2"/>
<keyword evidence="2" id="KW-1185">Reference proteome</keyword>
<dbReference type="OrthoDB" id="9984048at2"/>
<accession>V6RYD2</accession>
<comment type="caution">
    <text evidence="1">The sequence shown here is derived from an EMBL/GenBank/DDBJ whole genome shotgun (WGS) entry which is preliminary data.</text>
</comment>
<reference evidence="1 2" key="1">
    <citation type="journal article" date="2015" name="Stand. Genomic Sci.">
        <title>Genomic Encyclopedia of Bacterial and Archaeal Type Strains, Phase III: the genomes of soil and plant-associated and newly described type strains.</title>
        <authorList>
            <person name="Whitman W.B."/>
            <person name="Woyke T."/>
            <person name="Klenk H.P."/>
            <person name="Zhou Y."/>
            <person name="Lilburn T.G."/>
            <person name="Beck B.J."/>
            <person name="De Vos P."/>
            <person name="Vandamme P."/>
            <person name="Eisen J.A."/>
            <person name="Garrity G."/>
            <person name="Hugenholtz P."/>
            <person name="Kyrpides N.C."/>
        </authorList>
    </citation>
    <scope>NUCLEOTIDE SEQUENCE [LARGE SCALE GENOMIC DNA]</scope>
    <source>
        <strain evidence="1 2">CGMCC 1.7270</strain>
    </source>
</reference>
<name>V6RYD2_9FLAO</name>
<dbReference type="Proteomes" id="UP000319848">
    <property type="component" value="Unassembled WGS sequence"/>
</dbReference>
<dbReference type="RefSeq" id="WP_023571558.1">
    <property type="nucleotide sequence ID" value="NZ_AVBI01000019.1"/>
</dbReference>
<organism evidence="1 2">
    <name type="scientific">Flavobacterium cauense R2A-7</name>
    <dbReference type="NCBI Taxonomy" id="1341154"/>
    <lineage>
        <taxon>Bacteria</taxon>
        <taxon>Pseudomonadati</taxon>
        <taxon>Bacteroidota</taxon>
        <taxon>Flavobacteriia</taxon>
        <taxon>Flavobacteriales</taxon>
        <taxon>Flavobacteriaceae</taxon>
        <taxon>Flavobacterium</taxon>
    </lineage>
</organism>
<gene>
    <name evidence="1" type="ORF">IP98_00286</name>
</gene>
<dbReference type="EMBL" id="VLKQ01000001">
    <property type="protein sequence ID" value="TWI15294.1"/>
    <property type="molecule type" value="Genomic_DNA"/>
</dbReference>